<dbReference type="EMBL" id="CP144913">
    <property type="protein sequence ID" value="WXB75401.1"/>
    <property type="molecule type" value="Genomic_DNA"/>
</dbReference>
<evidence type="ECO:0000259" key="6">
    <source>
        <dbReference type="PROSITE" id="PS50995"/>
    </source>
</evidence>
<keyword evidence="5" id="KW-0804">Transcription</keyword>
<evidence type="ECO:0000256" key="1">
    <source>
        <dbReference type="ARBA" id="ARBA00004496"/>
    </source>
</evidence>
<dbReference type="PANTHER" id="PTHR33164">
    <property type="entry name" value="TRANSCRIPTIONAL REGULATOR, MARR FAMILY"/>
    <property type="match status" value="1"/>
</dbReference>
<dbReference type="InterPro" id="IPR036390">
    <property type="entry name" value="WH_DNA-bd_sf"/>
</dbReference>
<reference evidence="7 8" key="1">
    <citation type="submission" date="2024-02" db="EMBL/GenBank/DDBJ databases">
        <title>Janibacter sp. nov., isolated from gut of marine sandworm.</title>
        <authorList>
            <person name="Kim B."/>
            <person name="Jun M.O."/>
            <person name="Shin N.-R."/>
        </authorList>
    </citation>
    <scope>NUCLEOTIDE SEQUENCE [LARGE SCALE GENOMIC DNA]</scope>
    <source>
        <strain evidence="7 8">A1S7</strain>
    </source>
</reference>
<feature type="domain" description="HTH marR-type" evidence="6">
    <location>
        <begin position="12"/>
        <end position="143"/>
    </location>
</feature>
<name>A0ABZ2MEB9_9MICO</name>
<dbReference type="InterPro" id="IPR055166">
    <property type="entry name" value="Transc_reg_Sar_Rot_HTH"/>
</dbReference>
<dbReference type="Gene3D" id="1.10.10.10">
    <property type="entry name" value="Winged helix-like DNA-binding domain superfamily/Winged helix DNA-binding domain"/>
    <property type="match status" value="1"/>
</dbReference>
<dbReference type="SUPFAM" id="SSF46785">
    <property type="entry name" value="Winged helix' DNA-binding domain"/>
    <property type="match status" value="1"/>
</dbReference>
<proteinExistence type="predicted"/>
<keyword evidence="4" id="KW-0238">DNA-binding</keyword>
<evidence type="ECO:0000256" key="2">
    <source>
        <dbReference type="ARBA" id="ARBA00022490"/>
    </source>
</evidence>
<organism evidence="7 8">
    <name type="scientific">Janibacter alittae</name>
    <dbReference type="NCBI Taxonomy" id="3115209"/>
    <lineage>
        <taxon>Bacteria</taxon>
        <taxon>Bacillati</taxon>
        <taxon>Actinomycetota</taxon>
        <taxon>Actinomycetes</taxon>
        <taxon>Micrococcales</taxon>
        <taxon>Intrasporangiaceae</taxon>
        <taxon>Janibacter</taxon>
    </lineage>
</organism>
<dbReference type="InterPro" id="IPR000835">
    <property type="entry name" value="HTH_MarR-typ"/>
</dbReference>
<gene>
    <name evidence="7" type="ORF">V1351_10585</name>
</gene>
<comment type="subcellular location">
    <subcellularLocation>
        <location evidence="1">Cytoplasm</location>
    </subcellularLocation>
</comment>
<dbReference type="Pfam" id="PF22381">
    <property type="entry name" value="Staph_reg_Sar_Rot"/>
    <property type="match status" value="1"/>
</dbReference>
<keyword evidence="8" id="KW-1185">Reference proteome</keyword>
<dbReference type="RefSeq" id="WP_338748113.1">
    <property type="nucleotide sequence ID" value="NZ_CP144913.1"/>
</dbReference>
<dbReference type="SMART" id="SM00347">
    <property type="entry name" value="HTH_MARR"/>
    <property type="match status" value="1"/>
</dbReference>
<sequence>MRSTPALDLELDHQLCFALYDASRAMIRAYGPLLSELGLTYPQYITMLVLWEAPDAVPVGTIGTRLHLSTSTLTPLLKRLESLELLRRDRDPEDERRVLVTLTSAGEELRDRATTIPCEIGARLGLDVAEEERLRDTLRLVAHSLDADAPPVDPA</sequence>
<dbReference type="PANTHER" id="PTHR33164:SF5">
    <property type="entry name" value="ORGANIC HYDROPEROXIDE RESISTANCE TRANSCRIPTIONAL REGULATOR"/>
    <property type="match status" value="1"/>
</dbReference>
<evidence type="ECO:0000313" key="8">
    <source>
        <dbReference type="Proteomes" id="UP001382727"/>
    </source>
</evidence>
<evidence type="ECO:0000256" key="3">
    <source>
        <dbReference type="ARBA" id="ARBA00023015"/>
    </source>
</evidence>
<evidence type="ECO:0000313" key="7">
    <source>
        <dbReference type="EMBL" id="WXB75401.1"/>
    </source>
</evidence>
<keyword evidence="3" id="KW-0805">Transcription regulation</keyword>
<evidence type="ECO:0000256" key="5">
    <source>
        <dbReference type="ARBA" id="ARBA00023163"/>
    </source>
</evidence>
<evidence type="ECO:0000256" key="4">
    <source>
        <dbReference type="ARBA" id="ARBA00023125"/>
    </source>
</evidence>
<dbReference type="InterPro" id="IPR036388">
    <property type="entry name" value="WH-like_DNA-bd_sf"/>
</dbReference>
<dbReference type="InterPro" id="IPR039422">
    <property type="entry name" value="MarR/SlyA-like"/>
</dbReference>
<dbReference type="Proteomes" id="UP001382727">
    <property type="component" value="Chromosome"/>
</dbReference>
<accession>A0ABZ2MEB9</accession>
<keyword evidence="2" id="KW-0963">Cytoplasm</keyword>
<protein>
    <submittedName>
        <fullName evidence="7">MarR family transcriptional regulator</fullName>
    </submittedName>
</protein>
<dbReference type="PROSITE" id="PS50995">
    <property type="entry name" value="HTH_MARR_2"/>
    <property type="match status" value="1"/>
</dbReference>